<evidence type="ECO:0000256" key="9">
    <source>
        <dbReference type="ARBA" id="ARBA00022927"/>
    </source>
</evidence>
<keyword evidence="11 13" id="KW-0472">Membrane</keyword>
<dbReference type="SUPFAM" id="SSF48452">
    <property type="entry name" value="TPR-like"/>
    <property type="match status" value="1"/>
</dbReference>
<dbReference type="AlphaFoldDB" id="A0A2H8TKB1"/>
<evidence type="ECO:0000256" key="10">
    <source>
        <dbReference type="ARBA" id="ARBA00023034"/>
    </source>
</evidence>
<keyword evidence="10 13" id="KW-0333">Golgi apparatus</keyword>
<dbReference type="GO" id="GO:0006888">
    <property type="term" value="P:endoplasmic reticulum to Golgi vesicle-mediated transport"/>
    <property type="evidence" value="ECO:0007669"/>
    <property type="project" value="TreeGrafter"/>
</dbReference>
<dbReference type="PANTHER" id="PTHR10805:SF0">
    <property type="entry name" value="COATOMER SUBUNIT EPSILON"/>
    <property type="match status" value="1"/>
</dbReference>
<evidence type="ECO:0000256" key="7">
    <source>
        <dbReference type="ARBA" id="ARBA00022490"/>
    </source>
</evidence>
<keyword evidence="9 13" id="KW-0653">Protein transport</keyword>
<comment type="function">
    <text evidence="13">The coatomer is a cytosolic protein complex that binds to dilysine motifs and reversibly associates with Golgi non-clathrin-coated vesicles, which further mediate biosynthetic protein transport from the ER, via the Golgi up to the trans Golgi network. The coatomer complex is required for budding from Golgi membranes, and is essential for the retrograde Golgi-to-ER transport of dilysine-tagged proteins.</text>
</comment>
<organism evidence="14">
    <name type="scientific">Melanaphis sacchari</name>
    <dbReference type="NCBI Taxonomy" id="742174"/>
    <lineage>
        <taxon>Eukaryota</taxon>
        <taxon>Metazoa</taxon>
        <taxon>Ecdysozoa</taxon>
        <taxon>Arthropoda</taxon>
        <taxon>Hexapoda</taxon>
        <taxon>Insecta</taxon>
        <taxon>Pterygota</taxon>
        <taxon>Neoptera</taxon>
        <taxon>Paraneoptera</taxon>
        <taxon>Hemiptera</taxon>
        <taxon>Sternorrhyncha</taxon>
        <taxon>Aphidomorpha</taxon>
        <taxon>Aphidoidea</taxon>
        <taxon>Aphididae</taxon>
        <taxon>Aphidini</taxon>
        <taxon>Melanaphis</taxon>
    </lineage>
</organism>
<dbReference type="EMBL" id="GFXV01002761">
    <property type="protein sequence ID" value="MBW14566.1"/>
    <property type="molecule type" value="Transcribed_RNA"/>
</dbReference>
<reference evidence="14" key="1">
    <citation type="submission" date="2017-10" db="EMBL/GenBank/DDBJ databases">
        <title>Transcriptome Assembly of Sugarcane Aphid Adults.</title>
        <authorList>
            <person name="Scully E.D."/>
            <person name="Palmer N.A."/>
            <person name="Geib S.M."/>
            <person name="Sarath G."/>
            <person name="Sattler S.E."/>
        </authorList>
    </citation>
    <scope>NUCLEOTIDE SEQUENCE</scope>
    <source>
        <tissue evidence="14">Whole body</tissue>
    </source>
</reference>
<evidence type="ECO:0000313" key="14">
    <source>
        <dbReference type="EMBL" id="MBW14566.1"/>
    </source>
</evidence>
<dbReference type="GO" id="GO:0006890">
    <property type="term" value="P:retrograde vesicle-mediated transport, Golgi to endoplasmic reticulum"/>
    <property type="evidence" value="ECO:0007669"/>
    <property type="project" value="UniProtKB-UniRule"/>
</dbReference>
<evidence type="ECO:0000256" key="5">
    <source>
        <dbReference type="ARBA" id="ARBA00015828"/>
    </source>
</evidence>
<gene>
    <name evidence="14" type="primary">COPE</name>
</gene>
<proteinExistence type="inferred from homology"/>
<keyword evidence="7 13" id="KW-0963">Cytoplasm</keyword>
<dbReference type="PANTHER" id="PTHR10805">
    <property type="entry name" value="COATOMER SUBUNIT EPSILON"/>
    <property type="match status" value="1"/>
</dbReference>
<dbReference type="GO" id="GO:0000139">
    <property type="term" value="C:Golgi membrane"/>
    <property type="evidence" value="ECO:0007669"/>
    <property type="project" value="UniProtKB-SubCell"/>
</dbReference>
<dbReference type="OrthoDB" id="310217at2759"/>
<dbReference type="GO" id="GO:0005198">
    <property type="term" value="F:structural molecule activity"/>
    <property type="evidence" value="ECO:0007669"/>
    <property type="project" value="UniProtKB-UniRule"/>
</dbReference>
<keyword evidence="6 13" id="KW-0813">Transport</keyword>
<sequence length="302" mass="34740">MTDLAKQAECYEANELFDIKNSYYIGNYQQCINDAQKEPPNYGDLRLQRDIFMYRAYLAQKKFSIVLSEIKANSPPELKPLKLLAEYLQNPGNRNSILKILEEELENMYEINHSLVIVAATIYNHEKNYESALKVLKNDDTLEGLTLSLIIYLRMNRVDLASKEFRKLKEKDEDATLTQMAQAWLNLALGGDKLQEAYYIFQELTDKYGVTALLLNSQSVCYIGQCEYKKAEITLQDALEKDSNDIDSLVNSLFISAHTKVSADVAKRQLNIIRDAYPNSDFIENYNKKEAEFDALSLSYQQ</sequence>
<evidence type="ECO:0000256" key="1">
    <source>
        <dbReference type="ARBA" id="ARBA00004255"/>
    </source>
</evidence>
<protein>
    <recommendedName>
        <fullName evidence="5 13">Coatomer subunit epsilon</fullName>
    </recommendedName>
</protein>
<dbReference type="PIRSF" id="PIRSF016478">
    <property type="entry name" value="Coatomer_esu"/>
    <property type="match status" value="1"/>
</dbReference>
<dbReference type="Pfam" id="PF04733">
    <property type="entry name" value="Coatomer_E"/>
    <property type="match status" value="1"/>
</dbReference>
<comment type="subunit">
    <text evidence="4">Oligomeric complex that consists of at least the alpha, beta, beta', gamma, delta, epsilon and zeta subunits.</text>
</comment>
<comment type="subcellular location">
    <subcellularLocation>
        <location evidence="2">Cytoplasmic vesicle</location>
        <location evidence="2">COPI-coated vesicle membrane</location>
        <topology evidence="2">Peripheral membrane protein</topology>
        <orientation evidence="2">Cytoplasmic side</orientation>
    </subcellularLocation>
    <subcellularLocation>
        <location evidence="1">Golgi apparatus membrane</location>
        <topology evidence="1">Peripheral membrane protein</topology>
        <orientation evidence="1">Cytoplasmic side</orientation>
    </subcellularLocation>
</comment>
<evidence type="ECO:0000256" key="13">
    <source>
        <dbReference type="PIRNR" id="PIRNR016478"/>
    </source>
</evidence>
<evidence type="ECO:0000256" key="12">
    <source>
        <dbReference type="ARBA" id="ARBA00023329"/>
    </source>
</evidence>
<evidence type="ECO:0000256" key="11">
    <source>
        <dbReference type="ARBA" id="ARBA00023136"/>
    </source>
</evidence>
<dbReference type="GO" id="GO:0030126">
    <property type="term" value="C:COPI vesicle coat"/>
    <property type="evidence" value="ECO:0007669"/>
    <property type="project" value="TreeGrafter"/>
</dbReference>
<evidence type="ECO:0000256" key="8">
    <source>
        <dbReference type="ARBA" id="ARBA00022892"/>
    </source>
</evidence>
<keyword evidence="8 13" id="KW-0931">ER-Golgi transport</keyword>
<dbReference type="InterPro" id="IPR011990">
    <property type="entry name" value="TPR-like_helical_dom_sf"/>
</dbReference>
<keyword evidence="12 13" id="KW-0968">Cytoplasmic vesicle</keyword>
<evidence type="ECO:0000256" key="4">
    <source>
        <dbReference type="ARBA" id="ARBA00011775"/>
    </source>
</evidence>
<evidence type="ECO:0000256" key="6">
    <source>
        <dbReference type="ARBA" id="ARBA00022448"/>
    </source>
</evidence>
<dbReference type="GO" id="GO:0006891">
    <property type="term" value="P:intra-Golgi vesicle-mediated transport"/>
    <property type="evidence" value="ECO:0007669"/>
    <property type="project" value="TreeGrafter"/>
</dbReference>
<comment type="similarity">
    <text evidence="3 13">Belongs to the COPE family.</text>
</comment>
<name>A0A2H8TKB1_9HEMI</name>
<accession>A0A2H8TKB1</accession>
<dbReference type="Gene3D" id="1.25.40.10">
    <property type="entry name" value="Tetratricopeptide repeat domain"/>
    <property type="match status" value="1"/>
</dbReference>
<dbReference type="GO" id="GO:0015031">
    <property type="term" value="P:protein transport"/>
    <property type="evidence" value="ECO:0007669"/>
    <property type="project" value="UniProtKB-UniRule"/>
</dbReference>
<evidence type="ECO:0000256" key="3">
    <source>
        <dbReference type="ARBA" id="ARBA00008827"/>
    </source>
</evidence>
<evidence type="ECO:0000256" key="2">
    <source>
        <dbReference type="ARBA" id="ARBA00004347"/>
    </source>
</evidence>
<dbReference type="InterPro" id="IPR006822">
    <property type="entry name" value="Coatomer_esu"/>
</dbReference>